<dbReference type="InterPro" id="IPR001789">
    <property type="entry name" value="Sig_transdc_resp-reg_receiver"/>
</dbReference>
<feature type="transmembrane region" description="Helical" evidence="12">
    <location>
        <begin position="296"/>
        <end position="316"/>
    </location>
</feature>
<dbReference type="FunFam" id="3.30.565.10:FF:000006">
    <property type="entry name" value="Sensor histidine kinase WalK"/>
    <property type="match status" value="1"/>
</dbReference>
<comment type="catalytic activity">
    <reaction evidence="1">
        <text>ATP + protein L-histidine = ADP + protein N-phospho-L-histidine.</text>
        <dbReference type="EC" id="2.7.13.3"/>
    </reaction>
</comment>
<feature type="transmembrane region" description="Helical" evidence="12">
    <location>
        <begin position="75"/>
        <end position="102"/>
    </location>
</feature>
<dbReference type="PRINTS" id="PR00344">
    <property type="entry name" value="BCTRLSENSOR"/>
</dbReference>
<evidence type="ECO:0000259" key="13">
    <source>
        <dbReference type="PROSITE" id="PS50109"/>
    </source>
</evidence>
<evidence type="ECO:0000313" key="16">
    <source>
        <dbReference type="Proteomes" id="UP000178427"/>
    </source>
</evidence>
<dbReference type="STRING" id="1798513.A3A40_01300"/>
<dbReference type="Gene3D" id="3.40.50.2300">
    <property type="match status" value="1"/>
</dbReference>
<feature type="transmembrane region" description="Helical" evidence="12">
    <location>
        <begin position="241"/>
        <end position="259"/>
    </location>
</feature>
<organism evidence="15 16">
    <name type="scientific">Candidatus Kaiserbacteria bacterium RIFCSPLOWO2_01_FULL_54_20</name>
    <dbReference type="NCBI Taxonomy" id="1798513"/>
    <lineage>
        <taxon>Bacteria</taxon>
        <taxon>Candidatus Kaiseribacteriota</taxon>
    </lineage>
</organism>
<evidence type="ECO:0000256" key="5">
    <source>
        <dbReference type="ARBA" id="ARBA00022553"/>
    </source>
</evidence>
<evidence type="ECO:0000256" key="2">
    <source>
        <dbReference type="ARBA" id="ARBA00004651"/>
    </source>
</evidence>
<comment type="caution">
    <text evidence="15">The sequence shown here is derived from an EMBL/GenBank/DDBJ whole genome shotgun (WGS) entry which is preliminary data.</text>
</comment>
<dbReference type="PROSITE" id="PS50110">
    <property type="entry name" value="RESPONSE_REGULATORY"/>
    <property type="match status" value="1"/>
</dbReference>
<dbReference type="InterPro" id="IPR005467">
    <property type="entry name" value="His_kinase_dom"/>
</dbReference>
<feature type="transmembrane region" description="Helical" evidence="12">
    <location>
        <begin position="41"/>
        <end position="63"/>
    </location>
</feature>
<evidence type="ECO:0000313" key="15">
    <source>
        <dbReference type="EMBL" id="OGG74004.1"/>
    </source>
</evidence>
<feature type="modified residue" description="4-aspartylphosphate" evidence="11">
    <location>
        <position position="647"/>
    </location>
</feature>
<dbReference type="InterPro" id="IPR036097">
    <property type="entry name" value="HisK_dim/P_sf"/>
</dbReference>
<dbReference type="SMART" id="SM00388">
    <property type="entry name" value="HisKA"/>
    <property type="match status" value="1"/>
</dbReference>
<evidence type="ECO:0000259" key="14">
    <source>
        <dbReference type="PROSITE" id="PS50110"/>
    </source>
</evidence>
<dbReference type="SMART" id="SM00387">
    <property type="entry name" value="HATPase_c"/>
    <property type="match status" value="1"/>
</dbReference>
<dbReference type="GO" id="GO:0005886">
    <property type="term" value="C:plasma membrane"/>
    <property type="evidence" value="ECO:0007669"/>
    <property type="project" value="UniProtKB-SubCell"/>
</dbReference>
<evidence type="ECO:0000256" key="1">
    <source>
        <dbReference type="ARBA" id="ARBA00000085"/>
    </source>
</evidence>
<feature type="domain" description="Response regulatory" evidence="14">
    <location>
        <begin position="598"/>
        <end position="716"/>
    </location>
</feature>
<feature type="transmembrane region" description="Helical" evidence="12">
    <location>
        <begin position="266"/>
        <end position="284"/>
    </location>
</feature>
<reference evidence="15 16" key="1">
    <citation type="journal article" date="2016" name="Nat. Commun.">
        <title>Thousands of microbial genomes shed light on interconnected biogeochemical processes in an aquifer system.</title>
        <authorList>
            <person name="Anantharaman K."/>
            <person name="Brown C.T."/>
            <person name="Hug L.A."/>
            <person name="Sharon I."/>
            <person name="Castelle C.J."/>
            <person name="Probst A.J."/>
            <person name="Thomas B.C."/>
            <person name="Singh A."/>
            <person name="Wilkins M.J."/>
            <person name="Karaoz U."/>
            <person name="Brodie E.L."/>
            <person name="Williams K.H."/>
            <person name="Hubbard S.S."/>
            <person name="Banfield J.F."/>
        </authorList>
    </citation>
    <scope>NUCLEOTIDE SEQUENCE [LARGE SCALE GENOMIC DNA]</scope>
</reference>
<feature type="transmembrane region" description="Helical" evidence="12">
    <location>
        <begin position="185"/>
        <end position="205"/>
    </location>
</feature>
<dbReference type="Pfam" id="PF00072">
    <property type="entry name" value="Response_reg"/>
    <property type="match status" value="1"/>
</dbReference>
<dbReference type="InterPro" id="IPR011006">
    <property type="entry name" value="CheY-like_superfamily"/>
</dbReference>
<dbReference type="PROSITE" id="PS50109">
    <property type="entry name" value="HIS_KIN"/>
    <property type="match status" value="1"/>
</dbReference>
<dbReference type="Pfam" id="PF05231">
    <property type="entry name" value="MASE1"/>
    <property type="match status" value="1"/>
</dbReference>
<dbReference type="InterPro" id="IPR007895">
    <property type="entry name" value="MASE1"/>
</dbReference>
<evidence type="ECO:0000256" key="10">
    <source>
        <dbReference type="ARBA" id="ARBA00023136"/>
    </source>
</evidence>
<dbReference type="Proteomes" id="UP000178427">
    <property type="component" value="Unassembled WGS sequence"/>
</dbReference>
<evidence type="ECO:0000256" key="6">
    <source>
        <dbReference type="ARBA" id="ARBA00022679"/>
    </source>
</evidence>
<dbReference type="Gene3D" id="3.30.565.10">
    <property type="entry name" value="Histidine kinase-like ATPase, C-terminal domain"/>
    <property type="match status" value="1"/>
</dbReference>
<dbReference type="EMBL" id="MFMA01000014">
    <property type="protein sequence ID" value="OGG74004.1"/>
    <property type="molecule type" value="Genomic_DNA"/>
</dbReference>
<name>A0A1F6EK31_9BACT</name>
<dbReference type="InterPro" id="IPR004358">
    <property type="entry name" value="Sig_transdc_His_kin-like_C"/>
</dbReference>
<dbReference type="SUPFAM" id="SSF47384">
    <property type="entry name" value="Homodimeric domain of signal transducing histidine kinase"/>
    <property type="match status" value="1"/>
</dbReference>
<evidence type="ECO:0000256" key="4">
    <source>
        <dbReference type="ARBA" id="ARBA00022475"/>
    </source>
</evidence>
<dbReference type="Gene3D" id="1.10.287.130">
    <property type="match status" value="1"/>
</dbReference>
<feature type="domain" description="Histidine kinase" evidence="13">
    <location>
        <begin position="354"/>
        <end position="571"/>
    </location>
</feature>
<comment type="subcellular location">
    <subcellularLocation>
        <location evidence="2">Cell membrane</location>
        <topology evidence="2">Multi-pass membrane protein</topology>
    </subcellularLocation>
</comment>
<dbReference type="InterPro" id="IPR003594">
    <property type="entry name" value="HATPase_dom"/>
</dbReference>
<protein>
    <recommendedName>
        <fullName evidence="3">histidine kinase</fullName>
        <ecNumber evidence="3">2.7.13.3</ecNumber>
    </recommendedName>
</protein>
<dbReference type="SUPFAM" id="SSF55874">
    <property type="entry name" value="ATPase domain of HSP90 chaperone/DNA topoisomerase II/histidine kinase"/>
    <property type="match status" value="1"/>
</dbReference>
<keyword evidence="6" id="KW-0808">Transferase</keyword>
<dbReference type="SMART" id="SM00448">
    <property type="entry name" value="REC"/>
    <property type="match status" value="1"/>
</dbReference>
<sequence length="719" mass="78600">MAPGPTDAASSATPSTEVPLFNALAVRLAAFTKLPLSDPSFSLVLFLVLVATAGFGQYIFYAWDTSPAVIWPPAGIALAAVLLRGYKMWIPIACALFLAALFSPSNPSFITIAVATFAQTFAPIAGAYLLKRYGFDGSFSNMRDTLIFTGLAFVIAAIAPTIIVSMQALTGALPETLYVLWTRSWAGRLLSILVLTPLLTSWIPWRPFGLNNLWQKVEIASAFGALSATLYVLFWTPLGHSFSFILLAGLITIFVWMALRLNVRAMILGLFLLAAFGMAGPLLSPQLSETPLNQRLFSIELFTILIAPIFLSFAALTKERRDATELLKSHIDQMEVAMQELNSKDEAKNEFIAILAHELRNPLAAILSSVELLKLGGRNATDSPALLKTIDEHVRTTATILDDLLDISRISQNKLELSKETVALCDTVDRSVATTQFLVHARGHTLSVTKPPEKIYLEADPVRLEQVFVNLLNNAAKYTDPGGRIEVSVAREGKVAMVRVRDSGIGIPKHMLSRIFEPFFQIERKKYGSAGIGIGLSLTRRLVEMHGGTIEAVSDGENHGSEFVVRLPVPVYLESSTPVDRRTLQGGRALKHAKHARTILVVDDNEAATNALGKLLRMRGHDVEVAYTGTEALEKAGQFHPQVAIIDIQLPDLNGYGVARRLRDEEKKGGTHATLVALTGYGQNEDKEKARRAGFDHHLTKPVGLKEIEVILRKIPPTS</sequence>
<keyword evidence="4" id="KW-1003">Cell membrane</keyword>
<dbReference type="EC" id="2.7.13.3" evidence="3"/>
<evidence type="ECO:0000256" key="3">
    <source>
        <dbReference type="ARBA" id="ARBA00012438"/>
    </source>
</evidence>
<feature type="transmembrane region" description="Helical" evidence="12">
    <location>
        <begin position="108"/>
        <end position="130"/>
    </location>
</feature>
<feature type="transmembrane region" description="Helical" evidence="12">
    <location>
        <begin position="217"/>
        <end position="235"/>
    </location>
</feature>
<feature type="transmembrane region" description="Helical" evidence="12">
    <location>
        <begin position="151"/>
        <end position="173"/>
    </location>
</feature>
<dbReference type="SUPFAM" id="SSF52172">
    <property type="entry name" value="CheY-like"/>
    <property type="match status" value="1"/>
</dbReference>
<dbReference type="Pfam" id="PF02518">
    <property type="entry name" value="HATPase_c"/>
    <property type="match status" value="1"/>
</dbReference>
<evidence type="ECO:0000256" key="8">
    <source>
        <dbReference type="ARBA" id="ARBA00022777"/>
    </source>
</evidence>
<gene>
    <name evidence="15" type="ORF">A3A40_01300</name>
</gene>
<accession>A0A1F6EK31</accession>
<dbReference type="CDD" id="cd00075">
    <property type="entry name" value="HATPase"/>
    <property type="match status" value="1"/>
</dbReference>
<keyword evidence="7 12" id="KW-0812">Transmembrane</keyword>
<evidence type="ECO:0000256" key="12">
    <source>
        <dbReference type="SAM" id="Phobius"/>
    </source>
</evidence>
<dbReference type="CDD" id="cd00082">
    <property type="entry name" value="HisKA"/>
    <property type="match status" value="1"/>
</dbReference>
<keyword evidence="8" id="KW-0418">Kinase</keyword>
<dbReference type="CDD" id="cd17580">
    <property type="entry name" value="REC_2_DhkD-like"/>
    <property type="match status" value="1"/>
</dbReference>
<keyword evidence="5 11" id="KW-0597">Phosphoprotein</keyword>
<dbReference type="Pfam" id="PF00512">
    <property type="entry name" value="HisKA"/>
    <property type="match status" value="1"/>
</dbReference>
<dbReference type="InterPro" id="IPR003661">
    <property type="entry name" value="HisK_dim/P_dom"/>
</dbReference>
<dbReference type="InterPro" id="IPR036890">
    <property type="entry name" value="HATPase_C_sf"/>
</dbReference>
<keyword evidence="9 12" id="KW-1133">Transmembrane helix</keyword>
<dbReference type="AlphaFoldDB" id="A0A1F6EK31"/>
<keyword evidence="10 12" id="KW-0472">Membrane</keyword>
<dbReference type="GO" id="GO:0000155">
    <property type="term" value="F:phosphorelay sensor kinase activity"/>
    <property type="evidence" value="ECO:0007669"/>
    <property type="project" value="InterPro"/>
</dbReference>
<proteinExistence type="predicted"/>
<dbReference type="PANTHER" id="PTHR43547">
    <property type="entry name" value="TWO-COMPONENT HISTIDINE KINASE"/>
    <property type="match status" value="1"/>
</dbReference>
<evidence type="ECO:0000256" key="9">
    <source>
        <dbReference type="ARBA" id="ARBA00022989"/>
    </source>
</evidence>
<evidence type="ECO:0000256" key="11">
    <source>
        <dbReference type="PROSITE-ProRule" id="PRU00169"/>
    </source>
</evidence>
<evidence type="ECO:0000256" key="7">
    <source>
        <dbReference type="ARBA" id="ARBA00022692"/>
    </source>
</evidence>
<dbReference type="PANTHER" id="PTHR43547:SF2">
    <property type="entry name" value="HYBRID SIGNAL TRANSDUCTION HISTIDINE KINASE C"/>
    <property type="match status" value="1"/>
</dbReference>